<evidence type="ECO:0000313" key="3">
    <source>
        <dbReference type="Proteomes" id="UP000247459"/>
    </source>
</evidence>
<evidence type="ECO:0000259" key="1">
    <source>
        <dbReference type="Pfam" id="PF12535"/>
    </source>
</evidence>
<dbReference type="Gene3D" id="6.10.250.1120">
    <property type="match status" value="1"/>
</dbReference>
<reference evidence="2 3" key="1">
    <citation type="submission" date="2018-01" db="EMBL/GenBank/DDBJ databases">
        <title>Genome sequence of the PGP bacterium Paenibacillus illinoisensis E3.</title>
        <authorList>
            <person name="Rolli E."/>
            <person name="Marasco R."/>
            <person name="Bessem C."/>
            <person name="Michoud G."/>
            <person name="Gaiarsa S."/>
            <person name="Borin S."/>
            <person name="Daffonchio D."/>
        </authorList>
    </citation>
    <scope>NUCLEOTIDE SEQUENCE [LARGE SCALE GENOMIC DNA]</scope>
    <source>
        <strain evidence="2 3">E3</strain>
    </source>
</reference>
<dbReference type="GO" id="GO:0047631">
    <property type="term" value="F:ADP-ribose diphosphatase activity"/>
    <property type="evidence" value="ECO:0007669"/>
    <property type="project" value="UniProtKB-EC"/>
</dbReference>
<sequence>MDMKWLDWAKQIQAIAQTGLTYGKDVYDIERYEELRKISVDILANYTSVNKEKISLTFASDSGYATPKVDIRGVFSRMIKSFWCRRKSMEPGHYQGAGATSVSLHRK</sequence>
<feature type="domain" description="UDP-X diphosphatase-like N-terminal oligomerisation" evidence="1">
    <location>
        <begin position="4"/>
        <end position="58"/>
    </location>
</feature>
<dbReference type="InterPro" id="IPR059176">
    <property type="entry name" value="UDP-X_N"/>
</dbReference>
<gene>
    <name evidence="2" type="ORF">PIL02S_02054</name>
</gene>
<dbReference type="EC" id="3.6.1.13" evidence="2"/>
<evidence type="ECO:0000313" key="2">
    <source>
        <dbReference type="EMBL" id="PYY29115.1"/>
    </source>
</evidence>
<dbReference type="Pfam" id="PF12535">
    <property type="entry name" value="Nudix_N"/>
    <property type="match status" value="1"/>
</dbReference>
<proteinExistence type="predicted"/>
<comment type="caution">
    <text evidence="2">The sequence shown here is derived from an EMBL/GenBank/DDBJ whole genome shotgun (WGS) entry which is preliminary data.</text>
</comment>
<keyword evidence="2" id="KW-0378">Hydrolase</keyword>
<accession>A0A2W0CLF4</accession>
<protein>
    <submittedName>
        <fullName evidence="2">NUDIX hydrolase</fullName>
        <ecNumber evidence="2">3.6.1.13</ecNumber>
    </submittedName>
</protein>
<name>A0A2W0CLF4_9BACL</name>
<dbReference type="EMBL" id="PRLG01000018">
    <property type="protein sequence ID" value="PYY29115.1"/>
    <property type="molecule type" value="Genomic_DNA"/>
</dbReference>
<organism evidence="2 3">
    <name type="scientific">Paenibacillus illinoisensis</name>
    <dbReference type="NCBI Taxonomy" id="59845"/>
    <lineage>
        <taxon>Bacteria</taxon>
        <taxon>Bacillati</taxon>
        <taxon>Bacillota</taxon>
        <taxon>Bacilli</taxon>
        <taxon>Bacillales</taxon>
        <taxon>Paenibacillaceae</taxon>
        <taxon>Paenibacillus</taxon>
    </lineage>
</organism>
<dbReference type="AlphaFoldDB" id="A0A2W0CLF4"/>
<dbReference type="Proteomes" id="UP000247459">
    <property type="component" value="Unassembled WGS sequence"/>
</dbReference>